<dbReference type="Gene3D" id="3.90.79.10">
    <property type="entry name" value="Nucleoside Triphosphate Pyrophosphohydrolase"/>
    <property type="match status" value="1"/>
</dbReference>
<dbReference type="CDD" id="cd18873">
    <property type="entry name" value="NUDIX_NadM_like"/>
    <property type="match status" value="1"/>
</dbReference>
<dbReference type="SUPFAM" id="SSF52374">
    <property type="entry name" value="Nucleotidylyl transferase"/>
    <property type="match status" value="1"/>
</dbReference>
<evidence type="ECO:0000259" key="5">
    <source>
        <dbReference type="PROSITE" id="PS51462"/>
    </source>
</evidence>
<keyword evidence="4 6" id="KW-0378">Hydrolase</keyword>
<feature type="domain" description="Nudix hydrolase" evidence="5">
    <location>
        <begin position="214"/>
        <end position="366"/>
    </location>
</feature>
<dbReference type="InterPro" id="IPR014729">
    <property type="entry name" value="Rossmann-like_a/b/a_fold"/>
</dbReference>
<accession>A0A367UKU6</accession>
<dbReference type="Pfam" id="PF01467">
    <property type="entry name" value="CTP_transf_like"/>
    <property type="match status" value="1"/>
</dbReference>
<sequence length="368" mass="40836">MTKTLTLGKAVSAAVTPTKSTQPEFDFGVYIGRFQPFHNGHLHCLLTALEKCKHVVVLIGSAKRARSTRNPFKWNEISRMLLGALTRDQKDRVTIVPLLDTYNDVLWTQNVQAAVAGTVTQHHVSPTGSTPKIALVGHGKDNSSYYLGMFPQWQSVNVPNIGDLSATPIRSTYFSEQGKILPDTVPASTLALLEEFAGSPAFTYMVEESRYIAKYREAWSAAPYPPQFNTVDSVIVQSGHILLIERRSAPGKGLWALPGGFVNVNERFKDGMLRELTEETRIKVPAKVLEGSIVAEEMFDDPHRSERGRVVTRAYLINLQASNAGLPKVRGGDDAKRAAWVPLSEIDPEQMFEDHFHIIQTMLGKLHT</sequence>
<dbReference type="GO" id="GO:0000309">
    <property type="term" value="F:nicotinamide-nucleotide adenylyltransferase activity"/>
    <property type="evidence" value="ECO:0007669"/>
    <property type="project" value="UniProtKB-EC"/>
</dbReference>
<dbReference type="EC" id="3.6.1.-" evidence="6"/>
<dbReference type="Gene3D" id="3.40.50.620">
    <property type="entry name" value="HUPs"/>
    <property type="match status" value="1"/>
</dbReference>
<keyword evidence="3 6" id="KW-0548">Nucleotidyltransferase</keyword>
<organism evidence="6 7">
    <name type="scientific">Thalassospira xianhensis MCCC 1A02616</name>
    <dbReference type="NCBI Taxonomy" id="1177929"/>
    <lineage>
        <taxon>Bacteria</taxon>
        <taxon>Pseudomonadati</taxon>
        <taxon>Pseudomonadota</taxon>
        <taxon>Alphaproteobacteria</taxon>
        <taxon>Rhodospirillales</taxon>
        <taxon>Thalassospiraceae</taxon>
        <taxon>Thalassospira</taxon>
    </lineage>
</organism>
<dbReference type="InterPro" id="IPR000086">
    <property type="entry name" value="NUDIX_hydrolase_dom"/>
</dbReference>
<dbReference type="InterPro" id="IPR015797">
    <property type="entry name" value="NUDIX_hydrolase-like_dom_sf"/>
</dbReference>
<protein>
    <submittedName>
        <fullName evidence="6">ADP-ribose pyrophosphatase</fullName>
        <ecNumber evidence="6">2.7.7.1</ecNumber>
        <ecNumber evidence="6">3.6.1.-</ecNumber>
    </submittedName>
</protein>
<dbReference type="Pfam" id="PF00293">
    <property type="entry name" value="NUDIX"/>
    <property type="match status" value="1"/>
</dbReference>
<dbReference type="RefSeq" id="WP_114120320.1">
    <property type="nucleotide sequence ID" value="NZ_JPWA01000001.1"/>
</dbReference>
<dbReference type="AlphaFoldDB" id="A0A367UKU6"/>
<dbReference type="PROSITE" id="PS51462">
    <property type="entry name" value="NUDIX"/>
    <property type="match status" value="1"/>
</dbReference>
<dbReference type="SUPFAM" id="SSF55811">
    <property type="entry name" value="Nudix"/>
    <property type="match status" value="1"/>
</dbReference>
<name>A0A367UKU6_9PROT</name>
<dbReference type="NCBIfam" id="TIGR00125">
    <property type="entry name" value="cyt_tran_rel"/>
    <property type="match status" value="1"/>
</dbReference>
<gene>
    <name evidence="6" type="ORF">TH5_01520</name>
</gene>
<dbReference type="GO" id="GO:0016787">
    <property type="term" value="F:hydrolase activity"/>
    <property type="evidence" value="ECO:0007669"/>
    <property type="project" value="UniProtKB-KW"/>
</dbReference>
<dbReference type="NCBIfam" id="NF003786">
    <property type="entry name" value="PRK05379.1-2"/>
    <property type="match status" value="1"/>
</dbReference>
<keyword evidence="2 6" id="KW-0808">Transferase</keyword>
<reference evidence="6 7" key="1">
    <citation type="submission" date="2014-07" db="EMBL/GenBank/DDBJ databases">
        <title>Draft genome sequence of Thalassospira xianhensis P-4 (MCCC 1A02616).</title>
        <authorList>
            <person name="Lai Q."/>
            <person name="Shao Z."/>
        </authorList>
    </citation>
    <scope>NUCLEOTIDE SEQUENCE [LARGE SCALE GENOMIC DNA]</scope>
    <source>
        <strain evidence="6 7">MCCC 1A02616</strain>
    </source>
</reference>
<dbReference type="EMBL" id="JPWA01000001">
    <property type="protein sequence ID" value="RCK07752.1"/>
    <property type="molecule type" value="Genomic_DNA"/>
</dbReference>
<dbReference type="Proteomes" id="UP000252419">
    <property type="component" value="Unassembled WGS sequence"/>
</dbReference>
<dbReference type="InterPro" id="IPR004821">
    <property type="entry name" value="Cyt_trans-like"/>
</dbReference>
<comment type="caution">
    <text evidence="6">The sequence shown here is derived from an EMBL/GenBank/DDBJ whole genome shotgun (WGS) entry which is preliminary data.</text>
</comment>
<dbReference type="PROSITE" id="PS00893">
    <property type="entry name" value="NUDIX_BOX"/>
    <property type="match status" value="1"/>
</dbReference>
<evidence type="ECO:0000313" key="6">
    <source>
        <dbReference type="EMBL" id="RCK07752.1"/>
    </source>
</evidence>
<proteinExistence type="predicted"/>
<evidence type="ECO:0000256" key="2">
    <source>
        <dbReference type="ARBA" id="ARBA00022679"/>
    </source>
</evidence>
<keyword evidence="7" id="KW-1185">Reference proteome</keyword>
<evidence type="ECO:0000256" key="1">
    <source>
        <dbReference type="ARBA" id="ARBA00001946"/>
    </source>
</evidence>
<dbReference type="PANTHER" id="PTHR21342">
    <property type="entry name" value="PHOSPHOPANTETHEINE ADENYLYLTRANSFERASE"/>
    <property type="match status" value="1"/>
</dbReference>
<evidence type="ECO:0000256" key="3">
    <source>
        <dbReference type="ARBA" id="ARBA00022695"/>
    </source>
</evidence>
<evidence type="ECO:0000256" key="4">
    <source>
        <dbReference type="ARBA" id="ARBA00022801"/>
    </source>
</evidence>
<comment type="cofactor">
    <cofactor evidence="1">
        <name>Mg(2+)</name>
        <dbReference type="ChEBI" id="CHEBI:18420"/>
    </cofactor>
</comment>
<dbReference type="PANTHER" id="PTHR21342:SF0">
    <property type="entry name" value="BIFUNCTIONAL NMN ADENYLYLTRANSFERASE_NUDIX HYDROLASE"/>
    <property type="match status" value="1"/>
</dbReference>
<evidence type="ECO:0000313" key="7">
    <source>
        <dbReference type="Proteomes" id="UP000252419"/>
    </source>
</evidence>
<dbReference type="EC" id="2.7.7.1" evidence="6"/>
<dbReference type="InterPro" id="IPR020084">
    <property type="entry name" value="NUDIX_hydrolase_CS"/>
</dbReference>